<keyword evidence="2" id="KW-1185">Reference proteome</keyword>
<reference evidence="2" key="1">
    <citation type="journal article" date="2019" name="Int. J. Syst. Evol. Microbiol.">
        <title>The Global Catalogue of Microorganisms (GCM) 10K type strain sequencing project: providing services to taxonomists for standard genome sequencing and annotation.</title>
        <authorList>
            <consortium name="The Broad Institute Genomics Platform"/>
            <consortium name="The Broad Institute Genome Sequencing Center for Infectious Disease"/>
            <person name="Wu L."/>
            <person name="Ma J."/>
        </authorList>
    </citation>
    <scope>NUCLEOTIDE SEQUENCE [LARGE SCALE GENOMIC DNA]</scope>
    <source>
        <strain evidence="2">CGMCC 1.15180</strain>
    </source>
</reference>
<gene>
    <name evidence="1" type="ORF">ACFSKL_06985</name>
</gene>
<organism evidence="1 2">
    <name type="scientific">Belliella marina</name>
    <dbReference type="NCBI Taxonomy" id="1644146"/>
    <lineage>
        <taxon>Bacteria</taxon>
        <taxon>Pseudomonadati</taxon>
        <taxon>Bacteroidota</taxon>
        <taxon>Cytophagia</taxon>
        <taxon>Cytophagales</taxon>
        <taxon>Cyclobacteriaceae</taxon>
        <taxon>Belliella</taxon>
    </lineage>
</organism>
<sequence length="189" mass="21462">MKNFLKIVIDNKPKIIMKNLLLFVVVFFCFVSLIPAQNLDWDYAIKPGGGEWSKFTDVQERIKACQIPEEVIPNLSTQRLFRLVLSQPFFLSYGLSNSPVEGFNGAMNSFNGYIELISRSSASYEIINYYRNEDFQKLSFKEELAGFGSATTAYLGLKLIKSMADSRISNLDFEDVIGEIKLVVQSLKN</sequence>
<evidence type="ECO:0000313" key="1">
    <source>
        <dbReference type="EMBL" id="MFD2034525.1"/>
    </source>
</evidence>
<protein>
    <submittedName>
        <fullName evidence="1">Uncharacterized protein</fullName>
    </submittedName>
</protein>
<name>A0ABW4VKK6_9BACT</name>
<dbReference type="RefSeq" id="WP_376884772.1">
    <property type="nucleotide sequence ID" value="NZ_JBHUHR010000021.1"/>
</dbReference>
<accession>A0ABW4VKK6</accession>
<proteinExistence type="predicted"/>
<dbReference type="EMBL" id="JBHUHR010000021">
    <property type="protein sequence ID" value="MFD2034525.1"/>
    <property type="molecule type" value="Genomic_DNA"/>
</dbReference>
<evidence type="ECO:0000313" key="2">
    <source>
        <dbReference type="Proteomes" id="UP001597361"/>
    </source>
</evidence>
<dbReference type="Proteomes" id="UP001597361">
    <property type="component" value="Unassembled WGS sequence"/>
</dbReference>
<comment type="caution">
    <text evidence="1">The sequence shown here is derived from an EMBL/GenBank/DDBJ whole genome shotgun (WGS) entry which is preliminary data.</text>
</comment>